<dbReference type="PANTHER" id="PTHR32226">
    <property type="entry name" value="TELO2-INTERACTING PROTEIN 2"/>
    <property type="match status" value="1"/>
</dbReference>
<protein>
    <submittedName>
        <fullName evidence="3">Uncharacterized protein</fullName>
    </submittedName>
</protein>
<reference evidence="3" key="1">
    <citation type="submission" date="2023-06" db="EMBL/GenBank/DDBJ databases">
        <title>Genome-scale phylogeny and comparative genomics of the fungal order Sordariales.</title>
        <authorList>
            <consortium name="Lawrence Berkeley National Laboratory"/>
            <person name="Hensen N."/>
            <person name="Bonometti L."/>
            <person name="Westerberg I."/>
            <person name="Brannstrom I.O."/>
            <person name="Guillou S."/>
            <person name="Cros-Aarteil S."/>
            <person name="Calhoun S."/>
            <person name="Haridas S."/>
            <person name="Kuo A."/>
            <person name="Mondo S."/>
            <person name="Pangilinan J."/>
            <person name="Riley R."/>
            <person name="LaButti K."/>
            <person name="Andreopoulos B."/>
            <person name="Lipzen A."/>
            <person name="Chen C."/>
            <person name="Yanf M."/>
            <person name="Daum C."/>
            <person name="Ng V."/>
            <person name="Clum A."/>
            <person name="Steindorff A."/>
            <person name="Ohm R."/>
            <person name="Martin F."/>
            <person name="Silar P."/>
            <person name="Natvig D."/>
            <person name="Lalanne C."/>
            <person name="Gautier V."/>
            <person name="Ament-velasquez S.L."/>
            <person name="Kruys A."/>
            <person name="Hutchinson M.I."/>
            <person name="Powell A.J."/>
            <person name="Barry K."/>
            <person name="Miller A.N."/>
            <person name="Grigoriev I.V."/>
            <person name="Debuchy R."/>
            <person name="Gladieux P."/>
            <person name="Thoren M.H."/>
            <person name="Johannesson H."/>
        </authorList>
    </citation>
    <scope>NUCLEOTIDE SEQUENCE</scope>
    <source>
        <strain evidence="3">SMH3391-2</strain>
    </source>
</reference>
<proteinExistence type="inferred from homology"/>
<feature type="region of interest" description="Disordered" evidence="2">
    <location>
        <begin position="71"/>
        <end position="91"/>
    </location>
</feature>
<evidence type="ECO:0000313" key="4">
    <source>
        <dbReference type="Proteomes" id="UP001174934"/>
    </source>
</evidence>
<accession>A0AA39X9R7</accession>
<dbReference type="InterPro" id="IPR016024">
    <property type="entry name" value="ARM-type_fold"/>
</dbReference>
<dbReference type="SUPFAM" id="SSF48371">
    <property type="entry name" value="ARM repeat"/>
    <property type="match status" value="1"/>
</dbReference>
<dbReference type="GO" id="GO:0110078">
    <property type="term" value="C:TTT Hsp90 cochaperone complex"/>
    <property type="evidence" value="ECO:0007669"/>
    <property type="project" value="InterPro"/>
</dbReference>
<dbReference type="Gene3D" id="1.25.10.10">
    <property type="entry name" value="Leucine-rich Repeat Variant"/>
    <property type="match status" value="1"/>
</dbReference>
<comment type="similarity">
    <text evidence="1">Belongs to the TTI2 family.</text>
</comment>
<dbReference type="Proteomes" id="UP001174934">
    <property type="component" value="Unassembled WGS sequence"/>
</dbReference>
<dbReference type="GO" id="GO:0005634">
    <property type="term" value="C:nucleus"/>
    <property type="evidence" value="ECO:0007669"/>
    <property type="project" value="TreeGrafter"/>
</dbReference>
<keyword evidence="4" id="KW-1185">Reference proteome</keyword>
<sequence>MIETALAHQFRAPQKYQLLQKAIVVALLPCLRAWKTRHLLGEDGQSKDEGSYAVVELSRLLEKAISPVVNYKDNQDSPEDGDMPSEEQEEGIRSIKYSHMVQRFRAVQSPCLRALYELSRDIKVKVDPDILLTVVAFMDPPGDWKTEPEDASLAAAILDQQLPTPFEKKKFLADVVLERYLRPLFSKIKHPTITASGRKAEYPENTSRGEGIPDDSHKTKPWKYVDFRAVAVFSWAVFVADEQFIDQHWPSFMPGLLTLATDTSKEIRRRGLQILTQFISKFPNKTLRDRGLSKVFEDAVFPTLSYLPTLTPESESVLLLDLAFDALISLAGKQKQQPSPATGISEQKKALDKILREGVFPAYAHAKSHMLLVRVLCLKLGSIVSMMGVHAVKYLQDIIPILLEVIAEDFAPLVPETLSVALDVLDAVLTNCWPMIPGIPWQDKIIAALVICWENVVREHDNDSGNEDFIQIKQKLVHSARGLEAVLKTAGISLAIVVSPMVANPADARQLYAAGLFSFLFNAPPPLG</sequence>
<evidence type="ECO:0000256" key="1">
    <source>
        <dbReference type="ARBA" id="ARBA00034736"/>
    </source>
</evidence>
<feature type="compositionally biased region" description="Acidic residues" evidence="2">
    <location>
        <begin position="76"/>
        <end position="89"/>
    </location>
</feature>
<dbReference type="PANTHER" id="PTHR32226:SF2">
    <property type="entry name" value="TELO2-INTERACTING PROTEIN 2"/>
    <property type="match status" value="1"/>
</dbReference>
<gene>
    <name evidence="3" type="ORF">B0T17DRAFT_526996</name>
</gene>
<dbReference type="EMBL" id="JAULSR010000002">
    <property type="protein sequence ID" value="KAK0629924.1"/>
    <property type="molecule type" value="Genomic_DNA"/>
</dbReference>
<dbReference type="InterPro" id="IPR011989">
    <property type="entry name" value="ARM-like"/>
</dbReference>
<organism evidence="3 4">
    <name type="scientific">Bombardia bombarda</name>
    <dbReference type="NCBI Taxonomy" id="252184"/>
    <lineage>
        <taxon>Eukaryota</taxon>
        <taxon>Fungi</taxon>
        <taxon>Dikarya</taxon>
        <taxon>Ascomycota</taxon>
        <taxon>Pezizomycotina</taxon>
        <taxon>Sordariomycetes</taxon>
        <taxon>Sordariomycetidae</taxon>
        <taxon>Sordariales</taxon>
        <taxon>Lasiosphaeriaceae</taxon>
        <taxon>Bombardia</taxon>
    </lineage>
</organism>
<name>A0AA39X9R7_9PEZI</name>
<dbReference type="AlphaFoldDB" id="A0AA39X9R7"/>
<dbReference type="InterPro" id="IPR018870">
    <property type="entry name" value="Tti2"/>
</dbReference>
<evidence type="ECO:0000256" key="2">
    <source>
        <dbReference type="SAM" id="MobiDB-lite"/>
    </source>
</evidence>
<comment type="caution">
    <text evidence="3">The sequence shown here is derived from an EMBL/GenBank/DDBJ whole genome shotgun (WGS) entry which is preliminary data.</text>
</comment>
<dbReference type="GO" id="GO:0005829">
    <property type="term" value="C:cytosol"/>
    <property type="evidence" value="ECO:0007669"/>
    <property type="project" value="TreeGrafter"/>
</dbReference>
<dbReference type="Pfam" id="PF10521">
    <property type="entry name" value="Tti2"/>
    <property type="match status" value="1"/>
</dbReference>
<evidence type="ECO:0000313" key="3">
    <source>
        <dbReference type="EMBL" id="KAK0629924.1"/>
    </source>
</evidence>